<dbReference type="Proteomes" id="UP000054815">
    <property type="component" value="Unassembled WGS sequence"/>
</dbReference>
<evidence type="ECO:0000313" key="3">
    <source>
        <dbReference type="Proteomes" id="UP000054805"/>
    </source>
</evidence>
<accession>A0A0V0Y6Y2</accession>
<evidence type="ECO:0000313" key="2">
    <source>
        <dbReference type="EMBL" id="KRZ25270.1"/>
    </source>
</evidence>
<dbReference type="AlphaFoldDB" id="A0A0V0Y6Y2"/>
<dbReference type="EMBL" id="JYDS01000104">
    <property type="protein sequence ID" value="KRZ25270.1"/>
    <property type="molecule type" value="Genomic_DNA"/>
</dbReference>
<keyword evidence="3" id="KW-1185">Reference proteome</keyword>
<dbReference type="Proteomes" id="UP000054805">
    <property type="component" value="Unassembled WGS sequence"/>
</dbReference>
<sequence>MDVTKRFGCLFNEYCFCSFGGGCMMSDDHTNDAKAIAVITKLVDLALQLSLILELYYMNNNHL</sequence>
<reference evidence="3 4" key="1">
    <citation type="submission" date="2015-01" db="EMBL/GenBank/DDBJ databases">
        <title>Evolution of Trichinella species and genotypes.</title>
        <authorList>
            <person name="Korhonen P.K."/>
            <person name="Edoardo P."/>
            <person name="Giuseppe L.R."/>
            <person name="Gasser R.B."/>
        </authorList>
    </citation>
    <scope>NUCLEOTIDE SEQUENCE [LARGE SCALE GENOMIC DNA]</scope>
    <source>
        <strain evidence="1">ISS141</strain>
        <strain evidence="2">ISS588</strain>
    </source>
</reference>
<name>A0A0V0Y6Y2_TRIPS</name>
<dbReference type="EMBL" id="JYDU01000050">
    <property type="protein sequence ID" value="KRX95867.1"/>
    <property type="molecule type" value="Genomic_DNA"/>
</dbReference>
<proteinExistence type="predicted"/>
<protein>
    <submittedName>
        <fullName evidence="1">Uncharacterized protein</fullName>
    </submittedName>
</protein>
<comment type="caution">
    <text evidence="1">The sequence shown here is derived from an EMBL/GenBank/DDBJ whole genome shotgun (WGS) entry which is preliminary data.</text>
</comment>
<organism evidence="1 4">
    <name type="scientific">Trichinella pseudospiralis</name>
    <name type="common">Parasitic roundworm</name>
    <dbReference type="NCBI Taxonomy" id="6337"/>
    <lineage>
        <taxon>Eukaryota</taxon>
        <taxon>Metazoa</taxon>
        <taxon>Ecdysozoa</taxon>
        <taxon>Nematoda</taxon>
        <taxon>Enoplea</taxon>
        <taxon>Dorylaimia</taxon>
        <taxon>Trichinellida</taxon>
        <taxon>Trichinellidae</taxon>
        <taxon>Trichinella</taxon>
    </lineage>
</organism>
<evidence type="ECO:0000313" key="1">
    <source>
        <dbReference type="EMBL" id="KRX95867.1"/>
    </source>
</evidence>
<gene>
    <name evidence="2" type="ORF">T4B_5294</name>
    <name evidence="1" type="ORF">T4E_10963</name>
</gene>
<evidence type="ECO:0000313" key="4">
    <source>
        <dbReference type="Proteomes" id="UP000054815"/>
    </source>
</evidence>